<reference evidence="2 3" key="1">
    <citation type="submission" date="2020-01" db="EMBL/GenBank/DDBJ databases">
        <title>Genetics and antimicrobial susceptibilities of Nocardia species isolated from the soil; a comparison with species isolated from humans.</title>
        <authorList>
            <person name="Carrasco G."/>
            <person name="Monzon S."/>
            <person name="Sansegundo M."/>
            <person name="Garcia E."/>
            <person name="Garrido N."/>
            <person name="Medina M.J."/>
            <person name="Villalon P."/>
            <person name="Ramirez-Arocha A.C."/>
            <person name="Jimenez P."/>
            <person name="Cuesta I."/>
            <person name="Valdezate S."/>
        </authorList>
    </citation>
    <scope>NUCLEOTIDE SEQUENCE [LARGE SCALE GENOMIC DNA]</scope>
    <source>
        <strain evidence="2 3">CNM20110626</strain>
    </source>
</reference>
<evidence type="ECO:0000256" key="1">
    <source>
        <dbReference type="SAM" id="Phobius"/>
    </source>
</evidence>
<feature type="transmembrane region" description="Helical" evidence="1">
    <location>
        <begin position="86"/>
        <end position="105"/>
    </location>
</feature>
<dbReference type="AlphaFoldDB" id="A0A6P1CVF6"/>
<feature type="transmembrane region" description="Helical" evidence="1">
    <location>
        <begin position="111"/>
        <end position="129"/>
    </location>
</feature>
<dbReference type="Proteomes" id="UP000471166">
    <property type="component" value="Unassembled WGS sequence"/>
</dbReference>
<feature type="transmembrane region" description="Helical" evidence="1">
    <location>
        <begin position="12"/>
        <end position="36"/>
    </location>
</feature>
<keyword evidence="1" id="KW-0472">Membrane</keyword>
<dbReference type="EMBL" id="JAAGVB010000023">
    <property type="protein sequence ID" value="NEW34105.1"/>
    <property type="molecule type" value="Genomic_DNA"/>
</dbReference>
<evidence type="ECO:0000313" key="2">
    <source>
        <dbReference type="EMBL" id="NEW34105.1"/>
    </source>
</evidence>
<evidence type="ECO:0000313" key="3">
    <source>
        <dbReference type="Proteomes" id="UP000471166"/>
    </source>
</evidence>
<gene>
    <name evidence="2" type="ORF">GV791_16300</name>
</gene>
<comment type="caution">
    <text evidence="2">The sequence shown here is derived from an EMBL/GenBank/DDBJ whole genome shotgun (WGS) entry which is preliminary data.</text>
</comment>
<organism evidence="2 3">
    <name type="scientific">Nocardia cyriacigeorgica</name>
    <dbReference type="NCBI Taxonomy" id="135487"/>
    <lineage>
        <taxon>Bacteria</taxon>
        <taxon>Bacillati</taxon>
        <taxon>Actinomycetota</taxon>
        <taxon>Actinomycetes</taxon>
        <taxon>Mycobacteriales</taxon>
        <taxon>Nocardiaceae</taxon>
        <taxon>Nocardia</taxon>
    </lineage>
</organism>
<sequence length="151" mass="15752">MTHHIEAPPSEIARWSLVAVSGFIAFWAIAGFVGLVGGGADLSRDVTERVPLQSPALAGTLLLIVVGIPMTSTCAMAVARPAAVPAMAMLSGIMLLAWVCVQPIIIGQVHWLQPAFGLLGSAVALLGAAMRGRRRFRFVAQSARPGTSPGR</sequence>
<proteinExistence type="predicted"/>
<keyword evidence="1" id="KW-0812">Transmembrane</keyword>
<protein>
    <submittedName>
        <fullName evidence="2">Uncharacterized protein</fullName>
    </submittedName>
</protein>
<keyword evidence="1" id="KW-1133">Transmembrane helix</keyword>
<dbReference type="RefSeq" id="WP_163845498.1">
    <property type="nucleotide sequence ID" value="NZ_CP107969.1"/>
</dbReference>
<feature type="transmembrane region" description="Helical" evidence="1">
    <location>
        <begin position="56"/>
        <end position="79"/>
    </location>
</feature>
<accession>A0A6P1CVF6</accession>
<name>A0A6P1CVF6_9NOCA</name>